<reference evidence="1" key="1">
    <citation type="submission" date="2020-08" db="EMBL/GenBank/DDBJ databases">
        <title>Multicomponent nature underlies the extraordinary mechanical properties of spider dragline silk.</title>
        <authorList>
            <person name="Kono N."/>
            <person name="Nakamura H."/>
            <person name="Mori M."/>
            <person name="Yoshida Y."/>
            <person name="Ohtoshi R."/>
            <person name="Malay A.D."/>
            <person name="Moran D.A.P."/>
            <person name="Tomita M."/>
            <person name="Numata K."/>
            <person name="Arakawa K."/>
        </authorList>
    </citation>
    <scope>NUCLEOTIDE SEQUENCE</scope>
</reference>
<dbReference type="Proteomes" id="UP000887013">
    <property type="component" value="Unassembled WGS sequence"/>
</dbReference>
<comment type="caution">
    <text evidence="1">The sequence shown here is derived from an EMBL/GenBank/DDBJ whole genome shotgun (WGS) entry which is preliminary data.</text>
</comment>
<keyword evidence="2" id="KW-1185">Reference proteome</keyword>
<dbReference type="AlphaFoldDB" id="A0A8X6TGH1"/>
<evidence type="ECO:0000313" key="1">
    <source>
        <dbReference type="EMBL" id="GFT14375.1"/>
    </source>
</evidence>
<name>A0A8X6TGH1_NEPPI</name>
<gene>
    <name evidence="1" type="ORF">NPIL_134051</name>
</gene>
<evidence type="ECO:0008006" key="3">
    <source>
        <dbReference type="Google" id="ProtNLM"/>
    </source>
</evidence>
<accession>A0A8X6TGH1</accession>
<evidence type="ECO:0000313" key="2">
    <source>
        <dbReference type="Proteomes" id="UP000887013"/>
    </source>
</evidence>
<proteinExistence type="predicted"/>
<organism evidence="1 2">
    <name type="scientific">Nephila pilipes</name>
    <name type="common">Giant wood spider</name>
    <name type="synonym">Nephila maculata</name>
    <dbReference type="NCBI Taxonomy" id="299642"/>
    <lineage>
        <taxon>Eukaryota</taxon>
        <taxon>Metazoa</taxon>
        <taxon>Ecdysozoa</taxon>
        <taxon>Arthropoda</taxon>
        <taxon>Chelicerata</taxon>
        <taxon>Arachnida</taxon>
        <taxon>Araneae</taxon>
        <taxon>Araneomorphae</taxon>
        <taxon>Entelegynae</taxon>
        <taxon>Araneoidea</taxon>
        <taxon>Nephilidae</taxon>
        <taxon>Nephila</taxon>
    </lineage>
</organism>
<dbReference type="OrthoDB" id="6466362at2759"/>
<protein>
    <recommendedName>
        <fullName evidence="3">Peptidase A2 domain-containing protein</fullName>
    </recommendedName>
</protein>
<dbReference type="EMBL" id="BMAW01058078">
    <property type="protein sequence ID" value="GFT14375.1"/>
    <property type="molecule type" value="Genomic_DNA"/>
</dbReference>
<sequence>MESVKLSNSEKHICFIVPQKGLHLRDIRNGNDEKTISFFTDTGCSVSLIHEDASTKIADKQKFSKKCNFLSGIGKSQVLTKGSFEHDFAKDDFRQVNQAIKFLSQQWYRYFGTSFFKVHPK</sequence>